<reference evidence="1" key="1">
    <citation type="submission" date="2023-02" db="EMBL/GenBank/DDBJ databases">
        <title>Description and genomic characterization of Salipiger bruguierae sp. nov., isolated from the sediment of mangrove plant Bruguiera sexangula.</title>
        <authorList>
            <person name="Long M."/>
        </authorList>
    </citation>
    <scope>NUCLEOTIDE SEQUENCE</scope>
    <source>
        <strain evidence="1">H15</strain>
    </source>
</reference>
<protein>
    <submittedName>
        <fullName evidence="1">DUF3445 domain-containing protein</fullName>
    </submittedName>
</protein>
<accession>A0AAU8AJL6</accession>
<organism evidence="1">
    <name type="scientific">Alloyangia sp. H15</name>
    <dbReference type="NCBI Taxonomy" id="3029062"/>
    <lineage>
        <taxon>Bacteria</taxon>
        <taxon>Pseudomonadati</taxon>
        <taxon>Pseudomonadota</taxon>
        <taxon>Alphaproteobacteria</taxon>
        <taxon>Rhodobacterales</taxon>
        <taxon>Roseobacteraceae</taxon>
        <taxon>Alloyangia</taxon>
    </lineage>
</organism>
<name>A0AAU8AJL6_9RHOB</name>
<dbReference type="AlphaFoldDB" id="A0AAU8AJL6"/>
<proteinExistence type="predicted"/>
<dbReference type="EMBL" id="CP123384">
    <property type="protein sequence ID" value="XCC95040.1"/>
    <property type="molecule type" value="Genomic_DNA"/>
</dbReference>
<dbReference type="RefSeq" id="WP_353473872.1">
    <property type="nucleotide sequence ID" value="NZ_CP123384.1"/>
</dbReference>
<gene>
    <name evidence="1" type="ORF">PVT71_11445</name>
</gene>
<evidence type="ECO:0000313" key="1">
    <source>
        <dbReference type="EMBL" id="XCC95040.1"/>
    </source>
</evidence>
<dbReference type="InterPro" id="IPR021848">
    <property type="entry name" value="HODM_asu-like"/>
</dbReference>
<dbReference type="Pfam" id="PF11927">
    <property type="entry name" value="HODM_asu-like"/>
    <property type="match status" value="1"/>
</dbReference>
<sequence>MILQARIPYDLSQMKPLPGIAPLDPADWLKVDDAYAEQMAERERLLATRREAVLAIELEAMPAARELLDVVLAHLPASYARVGEQVTRPDGVVVTLDRSDPMGTLGVLVQEDLCLLQKRGDEHVLTGAVLCFPSGWRLADKVSRPLSIIHVPIPEYDDNIGRRVQRLFDGVQVGRPLMRVNRLYHDNPALFQPGPRLSNSDRANPATAPYLRSERQCLTRLPETQAVVFSIHTYVIERGPDTP</sequence>